<evidence type="ECO:0000313" key="1">
    <source>
        <dbReference type="EMBL" id="GMS99152.1"/>
    </source>
</evidence>
<reference evidence="1" key="1">
    <citation type="submission" date="2023-10" db="EMBL/GenBank/DDBJ databases">
        <title>Genome assembly of Pristionchus species.</title>
        <authorList>
            <person name="Yoshida K."/>
            <person name="Sommer R.J."/>
        </authorList>
    </citation>
    <scope>NUCLEOTIDE SEQUENCE</scope>
    <source>
        <strain evidence="1">RS0144</strain>
    </source>
</reference>
<sequence>LQMWFAFAFLAFLGVALSLVYQRFVRKKVALRPVLEPTLLLSIEREHEIYLHYGESRSQ</sequence>
<protein>
    <submittedName>
        <fullName evidence="1">Uncharacterized protein</fullName>
    </submittedName>
</protein>
<proteinExistence type="predicted"/>
<dbReference type="Proteomes" id="UP001432027">
    <property type="component" value="Unassembled WGS sequence"/>
</dbReference>
<feature type="non-terminal residue" evidence="1">
    <location>
        <position position="1"/>
    </location>
</feature>
<gene>
    <name evidence="1" type="ORF">PENTCL1PPCAC_21327</name>
</gene>
<dbReference type="EMBL" id="BTSX01000005">
    <property type="protein sequence ID" value="GMS99152.1"/>
    <property type="molecule type" value="Genomic_DNA"/>
</dbReference>
<evidence type="ECO:0000313" key="2">
    <source>
        <dbReference type="Proteomes" id="UP001432027"/>
    </source>
</evidence>
<organism evidence="1 2">
    <name type="scientific">Pristionchus entomophagus</name>
    <dbReference type="NCBI Taxonomy" id="358040"/>
    <lineage>
        <taxon>Eukaryota</taxon>
        <taxon>Metazoa</taxon>
        <taxon>Ecdysozoa</taxon>
        <taxon>Nematoda</taxon>
        <taxon>Chromadorea</taxon>
        <taxon>Rhabditida</taxon>
        <taxon>Rhabditina</taxon>
        <taxon>Diplogasteromorpha</taxon>
        <taxon>Diplogasteroidea</taxon>
        <taxon>Neodiplogasteridae</taxon>
        <taxon>Pristionchus</taxon>
    </lineage>
</organism>
<accession>A0AAV5TYH6</accession>
<dbReference type="AlphaFoldDB" id="A0AAV5TYH6"/>
<name>A0AAV5TYH6_9BILA</name>
<keyword evidence="2" id="KW-1185">Reference proteome</keyword>
<comment type="caution">
    <text evidence="1">The sequence shown here is derived from an EMBL/GenBank/DDBJ whole genome shotgun (WGS) entry which is preliminary data.</text>
</comment>